<dbReference type="InterPro" id="IPR050679">
    <property type="entry name" value="Bact_HTH_transcr_reg"/>
</dbReference>
<dbReference type="SUPFAM" id="SSF64288">
    <property type="entry name" value="Chorismate lyase-like"/>
    <property type="match status" value="1"/>
</dbReference>
<evidence type="ECO:0000313" key="5">
    <source>
        <dbReference type="EMBL" id="WPB83427.1"/>
    </source>
</evidence>
<dbReference type="SMART" id="SM00866">
    <property type="entry name" value="UTRA"/>
    <property type="match status" value="1"/>
</dbReference>
<dbReference type="CDD" id="cd07377">
    <property type="entry name" value="WHTH_GntR"/>
    <property type="match status" value="1"/>
</dbReference>
<dbReference type="InterPro" id="IPR000524">
    <property type="entry name" value="Tscrpt_reg_HTH_GntR"/>
</dbReference>
<dbReference type="Proteomes" id="UP001305521">
    <property type="component" value="Chromosome"/>
</dbReference>
<protein>
    <submittedName>
        <fullName evidence="5">GntR family transcriptional regulator</fullName>
    </submittedName>
</protein>
<dbReference type="SMART" id="SM00345">
    <property type="entry name" value="HTH_GNTR"/>
    <property type="match status" value="1"/>
</dbReference>
<evidence type="ECO:0000256" key="2">
    <source>
        <dbReference type="ARBA" id="ARBA00023125"/>
    </source>
</evidence>
<proteinExistence type="predicted"/>
<gene>
    <name evidence="5" type="ORF">R9Z33_15095</name>
</gene>
<dbReference type="InterPro" id="IPR036390">
    <property type="entry name" value="WH_DNA-bd_sf"/>
</dbReference>
<evidence type="ECO:0000256" key="1">
    <source>
        <dbReference type="ARBA" id="ARBA00023015"/>
    </source>
</evidence>
<accession>A0ABZ0PDC3</accession>
<dbReference type="PRINTS" id="PR00035">
    <property type="entry name" value="HTHGNTR"/>
</dbReference>
<dbReference type="RefSeq" id="WP_318647403.1">
    <property type="nucleotide sequence ID" value="NZ_CP137852.1"/>
</dbReference>
<dbReference type="PROSITE" id="PS50949">
    <property type="entry name" value="HTH_GNTR"/>
    <property type="match status" value="1"/>
</dbReference>
<dbReference type="SUPFAM" id="SSF46785">
    <property type="entry name" value="Winged helix' DNA-binding domain"/>
    <property type="match status" value="1"/>
</dbReference>
<keyword evidence="1" id="KW-0805">Transcription regulation</keyword>
<dbReference type="Pfam" id="PF00392">
    <property type="entry name" value="GntR"/>
    <property type="match status" value="1"/>
</dbReference>
<keyword evidence="6" id="KW-1185">Reference proteome</keyword>
<organism evidence="5 6">
    <name type="scientific">Sediminicoccus rosea</name>
    <dbReference type="NCBI Taxonomy" id="1225128"/>
    <lineage>
        <taxon>Bacteria</taxon>
        <taxon>Pseudomonadati</taxon>
        <taxon>Pseudomonadota</taxon>
        <taxon>Alphaproteobacteria</taxon>
        <taxon>Acetobacterales</taxon>
        <taxon>Roseomonadaceae</taxon>
        <taxon>Sediminicoccus</taxon>
    </lineage>
</organism>
<dbReference type="PANTHER" id="PTHR44846:SF1">
    <property type="entry name" value="MANNOSYL-D-GLYCERATE TRANSPORT_METABOLISM SYSTEM REPRESSOR MNGR-RELATED"/>
    <property type="match status" value="1"/>
</dbReference>
<dbReference type="InterPro" id="IPR028978">
    <property type="entry name" value="Chorismate_lyase_/UTRA_dom_sf"/>
</dbReference>
<evidence type="ECO:0000259" key="4">
    <source>
        <dbReference type="PROSITE" id="PS50949"/>
    </source>
</evidence>
<dbReference type="Pfam" id="PF07702">
    <property type="entry name" value="UTRA"/>
    <property type="match status" value="1"/>
</dbReference>
<keyword evidence="2" id="KW-0238">DNA-binding</keyword>
<dbReference type="InterPro" id="IPR011663">
    <property type="entry name" value="UTRA"/>
</dbReference>
<keyword evidence="3" id="KW-0804">Transcription</keyword>
<dbReference type="PANTHER" id="PTHR44846">
    <property type="entry name" value="MANNOSYL-D-GLYCERATE TRANSPORT/METABOLISM SYSTEM REPRESSOR MNGR-RELATED"/>
    <property type="match status" value="1"/>
</dbReference>
<evidence type="ECO:0000313" key="6">
    <source>
        <dbReference type="Proteomes" id="UP001305521"/>
    </source>
</evidence>
<dbReference type="InterPro" id="IPR036388">
    <property type="entry name" value="WH-like_DNA-bd_sf"/>
</dbReference>
<dbReference type="Gene3D" id="3.40.1410.10">
    <property type="entry name" value="Chorismate lyase-like"/>
    <property type="match status" value="1"/>
</dbReference>
<name>A0ABZ0PDC3_9PROT</name>
<dbReference type="Gene3D" id="1.10.10.10">
    <property type="entry name" value="Winged helix-like DNA-binding domain superfamily/Winged helix DNA-binding domain"/>
    <property type="match status" value="1"/>
</dbReference>
<dbReference type="EMBL" id="CP137852">
    <property type="protein sequence ID" value="WPB83427.1"/>
    <property type="molecule type" value="Genomic_DNA"/>
</dbReference>
<reference evidence="5 6" key="1">
    <citation type="submission" date="2023-11" db="EMBL/GenBank/DDBJ databases">
        <title>Arctic aerobic anoxygenic photoheterotroph Sediminicoccus rosea KRV36 adapts its photosynthesis to long days of polar summer.</title>
        <authorList>
            <person name="Tomasch J."/>
            <person name="Kopejtka K."/>
            <person name="Bily T."/>
            <person name="Gardiner A.T."/>
            <person name="Gardian Z."/>
            <person name="Shivaramu S."/>
            <person name="Koblizek M."/>
            <person name="Engelhardt F."/>
            <person name="Kaftan D."/>
        </authorList>
    </citation>
    <scope>NUCLEOTIDE SEQUENCE [LARGE SCALE GENOMIC DNA]</scope>
    <source>
        <strain evidence="5 6">R-30</strain>
    </source>
</reference>
<sequence length="240" mass="26594">MTTLARAPLYARAEQELRARIAAGEWKPGEALPTEGALAAQLGISQGTLRRALGVLEAQRLIERRQGIGTYVTQATSERALFHFFRAEALDGGRLTPTSRLHRLERAPATPDEARALALPRRARVHRFTRQRFLGRSSPIVEEIALPEALFPGFTLPIGVELSDELYVHYQRHHGITVMRVTEKLAAIGAPADVAALLGLAADAPVMHIARVAYDVMDRPVERRLSWIETGALRYAIELR</sequence>
<feature type="domain" description="HTH gntR-type" evidence="4">
    <location>
        <begin position="7"/>
        <end position="75"/>
    </location>
</feature>
<evidence type="ECO:0000256" key="3">
    <source>
        <dbReference type="ARBA" id="ARBA00023163"/>
    </source>
</evidence>